<keyword evidence="3" id="KW-1185">Reference proteome</keyword>
<dbReference type="Proteomes" id="UP001519287">
    <property type="component" value="Unassembled WGS sequence"/>
</dbReference>
<name>A0ABS4J4Y6_9BACL</name>
<dbReference type="RefSeq" id="WP_209976704.1">
    <property type="nucleotide sequence ID" value="NZ_JAGGLB010000029.1"/>
</dbReference>
<accession>A0ABS4J4Y6</accession>
<dbReference type="InterPro" id="IPR029441">
    <property type="entry name" value="Cass2"/>
</dbReference>
<organism evidence="2 3">
    <name type="scientific">Paenibacillus eucommiae</name>
    <dbReference type="NCBI Taxonomy" id="1355755"/>
    <lineage>
        <taxon>Bacteria</taxon>
        <taxon>Bacillati</taxon>
        <taxon>Bacillota</taxon>
        <taxon>Bacilli</taxon>
        <taxon>Bacillales</taxon>
        <taxon>Paenibacillaceae</taxon>
        <taxon>Paenibacillus</taxon>
    </lineage>
</organism>
<dbReference type="InterPro" id="IPR010499">
    <property type="entry name" value="AraC_E-bd"/>
</dbReference>
<protein>
    <submittedName>
        <fullName evidence="2">Transcriptional regulator YdeE</fullName>
    </submittedName>
</protein>
<dbReference type="SMART" id="SM00871">
    <property type="entry name" value="AraC_E_bind"/>
    <property type="match status" value="1"/>
</dbReference>
<evidence type="ECO:0000313" key="3">
    <source>
        <dbReference type="Proteomes" id="UP001519287"/>
    </source>
</evidence>
<comment type="caution">
    <text evidence="2">The sequence shown here is derived from an EMBL/GenBank/DDBJ whole genome shotgun (WGS) entry which is preliminary data.</text>
</comment>
<dbReference type="SUPFAM" id="SSF55136">
    <property type="entry name" value="Probable bacterial effector-binding domain"/>
    <property type="match status" value="1"/>
</dbReference>
<evidence type="ECO:0000259" key="1">
    <source>
        <dbReference type="SMART" id="SM00871"/>
    </source>
</evidence>
<feature type="domain" description="AraC effector-binding" evidence="1">
    <location>
        <begin position="11"/>
        <end position="146"/>
    </location>
</feature>
<dbReference type="EMBL" id="JAGGLB010000029">
    <property type="protein sequence ID" value="MBP1994875.1"/>
    <property type="molecule type" value="Genomic_DNA"/>
</dbReference>
<sequence>MDSKTNIETLMQVKQFQMNAIQTIGFRGDGPQDEQKLFAALKARKVEIPHRINEHEYLIISPDGLYAAAAVSTIGIVPEGMVQITIPADGYQVFRFEEKYIGDFWDFFCNKPAQDKYNLNVDKIRFEIFKEDLQPQGVTEIYFPING</sequence>
<dbReference type="InterPro" id="IPR011256">
    <property type="entry name" value="Reg_factor_effector_dom_sf"/>
</dbReference>
<evidence type="ECO:0000313" key="2">
    <source>
        <dbReference type="EMBL" id="MBP1994875.1"/>
    </source>
</evidence>
<gene>
    <name evidence="2" type="ORF">J2Z66_006516</name>
</gene>
<dbReference type="Gene3D" id="3.20.80.10">
    <property type="entry name" value="Regulatory factor, effector binding domain"/>
    <property type="match status" value="1"/>
</dbReference>
<reference evidence="2 3" key="1">
    <citation type="submission" date="2021-03" db="EMBL/GenBank/DDBJ databases">
        <title>Genomic Encyclopedia of Type Strains, Phase IV (KMG-IV): sequencing the most valuable type-strain genomes for metagenomic binning, comparative biology and taxonomic classification.</title>
        <authorList>
            <person name="Goeker M."/>
        </authorList>
    </citation>
    <scope>NUCLEOTIDE SEQUENCE [LARGE SCALE GENOMIC DNA]</scope>
    <source>
        <strain evidence="2 3">DSM 26048</strain>
    </source>
</reference>
<proteinExistence type="predicted"/>
<dbReference type="Pfam" id="PF14526">
    <property type="entry name" value="Cass2"/>
    <property type="match status" value="1"/>
</dbReference>